<protein>
    <submittedName>
        <fullName evidence="4">Phosphopantetheinyl transferase</fullName>
    </submittedName>
</protein>
<dbReference type="RefSeq" id="WP_106151480.1">
    <property type="nucleotide sequence ID" value="NZ_PVTS01000001.1"/>
</dbReference>
<proteinExistence type="inferred from homology"/>
<dbReference type="GO" id="GO:0005829">
    <property type="term" value="C:cytosol"/>
    <property type="evidence" value="ECO:0007669"/>
    <property type="project" value="TreeGrafter"/>
</dbReference>
<name>A0A2T0XTA9_9BACT</name>
<dbReference type="OrthoDB" id="1190494at2"/>
<sequence>MPVLFKKQEGSTPLTVVWKISETEEELIKILPPLKDEEKIFLSRLSFPARRLEWLASRILIHLVTGHYPAARYKDNGQPFLVDCNDKISISHTKGYAAISVSKDKIPGVDIEYPSSRIEKVMNRFLHPEEKAFLSNNSVLKERQLGLIWCLKEAVFKQCGIPGLIFKEQIISQPFTPEDDSGIFLARVAHRAQPPEVLNLQYFIHQDFYLAWTL</sequence>
<dbReference type="AlphaFoldDB" id="A0A2T0XTA9"/>
<comment type="similarity">
    <text evidence="1">Belongs to the P-Pant transferase superfamily. Gsp/Sfp/HetI/AcpT family.</text>
</comment>
<dbReference type="Pfam" id="PF01648">
    <property type="entry name" value="ACPS"/>
    <property type="match status" value="1"/>
</dbReference>
<evidence type="ECO:0000313" key="4">
    <source>
        <dbReference type="EMBL" id="RCW36140.1"/>
    </source>
</evidence>
<accession>A0A2T0XTA9</accession>
<dbReference type="GO" id="GO:0019878">
    <property type="term" value="P:lysine biosynthetic process via aminoadipic acid"/>
    <property type="evidence" value="ECO:0007669"/>
    <property type="project" value="TreeGrafter"/>
</dbReference>
<dbReference type="SUPFAM" id="SSF56214">
    <property type="entry name" value="4'-phosphopantetheinyl transferase"/>
    <property type="match status" value="2"/>
</dbReference>
<keyword evidence="5" id="KW-1185">Reference proteome</keyword>
<keyword evidence="2 4" id="KW-0808">Transferase</keyword>
<gene>
    <name evidence="4" type="ORF">DFO77_109104</name>
</gene>
<dbReference type="GO" id="GO:0008897">
    <property type="term" value="F:holo-[acyl-carrier-protein] synthase activity"/>
    <property type="evidence" value="ECO:0007669"/>
    <property type="project" value="InterPro"/>
</dbReference>
<dbReference type="STRING" id="1168289.GCA_000259075_01461"/>
<dbReference type="EMBL" id="QPIZ01000009">
    <property type="protein sequence ID" value="RCW36140.1"/>
    <property type="molecule type" value="Genomic_DNA"/>
</dbReference>
<dbReference type="PANTHER" id="PTHR12215:SF10">
    <property type="entry name" value="L-AMINOADIPATE-SEMIALDEHYDE DEHYDROGENASE-PHOSPHOPANTETHEINYL TRANSFERASE"/>
    <property type="match status" value="1"/>
</dbReference>
<comment type="caution">
    <text evidence="4">The sequence shown here is derived from an EMBL/GenBank/DDBJ whole genome shotgun (WGS) entry which is preliminary data.</text>
</comment>
<evidence type="ECO:0000259" key="3">
    <source>
        <dbReference type="Pfam" id="PF01648"/>
    </source>
</evidence>
<feature type="domain" description="4'-phosphopantetheinyl transferase" evidence="3">
    <location>
        <begin position="108"/>
        <end position="160"/>
    </location>
</feature>
<evidence type="ECO:0000313" key="5">
    <source>
        <dbReference type="Proteomes" id="UP000252733"/>
    </source>
</evidence>
<dbReference type="InterPro" id="IPR050559">
    <property type="entry name" value="P-Pant_transferase_sf"/>
</dbReference>
<dbReference type="PANTHER" id="PTHR12215">
    <property type="entry name" value="PHOSPHOPANTETHEINE TRANSFERASE"/>
    <property type="match status" value="1"/>
</dbReference>
<dbReference type="InterPro" id="IPR008278">
    <property type="entry name" value="4-PPantetheinyl_Trfase_dom"/>
</dbReference>
<dbReference type="InterPro" id="IPR037143">
    <property type="entry name" value="4-PPantetheinyl_Trfase_dom_sf"/>
</dbReference>
<evidence type="ECO:0000256" key="1">
    <source>
        <dbReference type="ARBA" id="ARBA00010990"/>
    </source>
</evidence>
<dbReference type="Gene3D" id="3.90.470.20">
    <property type="entry name" value="4'-phosphopantetheinyl transferase domain"/>
    <property type="match status" value="1"/>
</dbReference>
<evidence type="ECO:0000256" key="2">
    <source>
        <dbReference type="ARBA" id="ARBA00022679"/>
    </source>
</evidence>
<reference evidence="4 5" key="1">
    <citation type="submission" date="2018-07" db="EMBL/GenBank/DDBJ databases">
        <title>Freshwater and sediment microbial communities from various areas in North America, analyzing microbe dynamics in response to fracking.</title>
        <authorList>
            <person name="Lamendella R."/>
        </authorList>
    </citation>
    <scope>NUCLEOTIDE SEQUENCE [LARGE SCALE GENOMIC DNA]</scope>
    <source>
        <strain evidence="4 5">160A</strain>
    </source>
</reference>
<dbReference type="GO" id="GO:0000287">
    <property type="term" value="F:magnesium ion binding"/>
    <property type="evidence" value="ECO:0007669"/>
    <property type="project" value="InterPro"/>
</dbReference>
<organism evidence="4 5">
    <name type="scientific">Marinilabilia salmonicolor</name>
    <dbReference type="NCBI Taxonomy" id="989"/>
    <lineage>
        <taxon>Bacteria</taxon>
        <taxon>Pseudomonadati</taxon>
        <taxon>Bacteroidota</taxon>
        <taxon>Bacteroidia</taxon>
        <taxon>Marinilabiliales</taxon>
        <taxon>Marinilabiliaceae</taxon>
        <taxon>Marinilabilia</taxon>
    </lineage>
</organism>
<dbReference type="Proteomes" id="UP000252733">
    <property type="component" value="Unassembled WGS sequence"/>
</dbReference>